<dbReference type="RefSeq" id="YP_009225746.1">
    <property type="nucleotide sequence ID" value="NC_029098.1"/>
</dbReference>
<dbReference type="EMBL" id="KM652554">
    <property type="protein sequence ID" value="AIW02519.1"/>
    <property type="molecule type" value="Genomic_DNA"/>
</dbReference>
<protein>
    <submittedName>
        <fullName evidence="1">Uncharacterized protein</fullName>
    </submittedName>
</protein>
<dbReference type="Pfam" id="PF24239">
    <property type="entry name" value="DUF7447"/>
    <property type="match status" value="1"/>
</dbReference>
<evidence type="ECO:0000313" key="2">
    <source>
        <dbReference type="EMBL" id="AIW02728.1"/>
    </source>
</evidence>
<evidence type="ECO:0000313" key="1">
    <source>
        <dbReference type="EMBL" id="AIW02519.1"/>
    </source>
</evidence>
<dbReference type="InterPro" id="IPR055870">
    <property type="entry name" value="DUF7447"/>
</dbReference>
<reference evidence="1 3" key="1">
    <citation type="submission" date="2014-09" db="EMBL/GenBank/DDBJ databases">
        <authorList>
            <person name="Gicewicz E.A."/>
            <person name="Hiryak K.M."/>
            <person name="Horoschock A.N."/>
            <person name="Kneeream E.R."/>
            <person name="Luchetta J."/>
            <person name="Mikolon A.R."/>
            <person name="Smith S.N."/>
            <person name="Svintozelskiy S."/>
            <person name="Yucha M.L."/>
            <person name="Manna D.P."/>
            <person name="Pidcock K.A."/>
            <person name="Laing C.E."/>
            <person name="Schaff J.E."/>
            <person name="Dashiell C.L."/>
            <person name="Macialek J.A."/>
            <person name="Anders K.R."/>
            <person name="Braun M.A."/>
            <person name="Delesalle V.A."/>
            <person name="Hughes L.E."/>
            <person name="Ware V.C."/>
            <person name="Bradley K.W."/>
            <person name="Barker L.P."/>
            <person name="Asai D.J."/>
            <person name="Bowman C.A."/>
            <person name="Russell D.A."/>
            <person name="Pope W.H."/>
            <person name="Jacobs-Sera D."/>
            <person name="Hendrix R.W."/>
            <person name="Hatfull G.F."/>
        </authorList>
    </citation>
    <scope>NUCLEOTIDE SEQUENCE [LARGE SCALE GENOMIC DNA]</scope>
</reference>
<proteinExistence type="predicted"/>
<evidence type="ECO:0000313" key="3">
    <source>
        <dbReference type="Proteomes" id="UP000030200"/>
    </source>
</evidence>
<dbReference type="RefSeq" id="YP_009225955.1">
    <property type="nucleotide sequence ID" value="NC_029098.1"/>
</dbReference>
<sequence>MPGRCCACPLSLIDSSYTEGEEPQMRKVLFSIEDAKAIAKDQGNHFFSADTMRWWKSRISDICYSNIDGDKMFFVSSERNDDYDRRYTVRVAKLDENGYLTIDTVSEFQEYASRSGAHDRAQRERLASILAD</sequence>
<gene>
    <name evidence="1" type="primary">20</name>
    <name evidence="2" type="synonym">275</name>
    <name evidence="1" type="ORF">PBI_JAY2JAY_20</name>
    <name evidence="2" type="ORF">PBI_JAY2JAY_275</name>
</gene>
<dbReference type="KEGG" id="vg:26797004"/>
<name>A0A0A0RSY4_9CAUD</name>
<dbReference type="KEGG" id="vg:26796749"/>
<dbReference type="GeneID" id="26796749"/>
<dbReference type="EMBL" id="KM652554">
    <property type="protein sequence ID" value="AIW02728.1"/>
    <property type="molecule type" value="Genomic_DNA"/>
</dbReference>
<dbReference type="OrthoDB" id="21772at10239"/>
<accession>A0A0A0RSY4</accession>
<dbReference type="Proteomes" id="UP000030200">
    <property type="component" value="Segment"/>
</dbReference>
<dbReference type="GeneID" id="26797004"/>
<keyword evidence="3" id="KW-1185">Reference proteome</keyword>
<organism evidence="1 3">
    <name type="scientific">Streptomyces phage Jay2Jay</name>
    <dbReference type="NCBI Taxonomy" id="1556290"/>
    <lineage>
        <taxon>Viruses</taxon>
        <taxon>Duplodnaviria</taxon>
        <taxon>Heunggongvirae</taxon>
        <taxon>Uroviricota</taxon>
        <taxon>Caudoviricetes</taxon>
        <taxon>Stanwilliamsviridae</taxon>
        <taxon>Boydwoodruffvirinae</taxon>
        <taxon>Samistivirus</taxon>
        <taxon>Samistivirus jay2jay</taxon>
    </lineage>
</organism>